<dbReference type="Proteomes" id="UP001182556">
    <property type="component" value="Unassembled WGS sequence"/>
</dbReference>
<dbReference type="PANTHER" id="PTHR15955">
    <property type="entry name" value="RWD DOMAIN CONTAINING PROTEIN 2"/>
    <property type="match status" value="1"/>
</dbReference>
<evidence type="ECO:0000313" key="2">
    <source>
        <dbReference type="EMBL" id="KAK1927863.1"/>
    </source>
</evidence>
<evidence type="ECO:0000313" key="3">
    <source>
        <dbReference type="Proteomes" id="UP001182556"/>
    </source>
</evidence>
<feature type="domain" description="Small nuclear ribonucleoprotein Prp3 C-terminal" evidence="1">
    <location>
        <begin position="145"/>
        <end position="210"/>
    </location>
</feature>
<proteinExistence type="predicted"/>
<protein>
    <recommendedName>
        <fullName evidence="1">Small nuclear ribonucleoprotein Prp3 C-terminal domain-containing protein</fullName>
    </recommendedName>
</protein>
<dbReference type="PIRSF" id="PIRSF038021">
    <property type="entry name" value="UCP038021_RWDD2"/>
    <property type="match status" value="1"/>
</dbReference>
<accession>A0AAD9L994</accession>
<evidence type="ECO:0000259" key="1">
    <source>
        <dbReference type="Pfam" id="PF06544"/>
    </source>
</evidence>
<name>A0AAD9L994_PAPLA</name>
<dbReference type="InterPro" id="IPR016135">
    <property type="entry name" value="UBQ-conjugating_enzyme/RWD"/>
</dbReference>
<gene>
    <name evidence="2" type="ORF">DB88DRAFT_507928</name>
</gene>
<dbReference type="InterPro" id="IPR010541">
    <property type="entry name" value="Prp3_C"/>
</dbReference>
<dbReference type="InterPro" id="IPR017359">
    <property type="entry name" value="Phi-like"/>
</dbReference>
<reference evidence="2" key="1">
    <citation type="submission" date="2023-02" db="EMBL/GenBank/DDBJ databases">
        <title>Identification and recombinant expression of a fungal hydrolase from Papiliotrema laurentii that hydrolyzes apple cutin and clears colloidal polyester polyurethane.</title>
        <authorList>
            <consortium name="DOE Joint Genome Institute"/>
            <person name="Roman V.A."/>
            <person name="Bojanowski C."/>
            <person name="Crable B.R."/>
            <person name="Wagner D.N."/>
            <person name="Hung C.S."/>
            <person name="Nadeau L.J."/>
            <person name="Schratz L."/>
            <person name="Haridas S."/>
            <person name="Pangilinan J."/>
            <person name="Lipzen A."/>
            <person name="Na H."/>
            <person name="Yan M."/>
            <person name="Ng V."/>
            <person name="Grigoriev I.V."/>
            <person name="Spatafora J.W."/>
            <person name="Barlow D."/>
            <person name="Biffinger J."/>
            <person name="Kelley-Loughnane N."/>
            <person name="Varaljay V.A."/>
            <person name="Crookes-Goodson W.J."/>
        </authorList>
    </citation>
    <scope>NUCLEOTIDE SEQUENCE</scope>
    <source>
        <strain evidence="2">5307AH</strain>
    </source>
</reference>
<dbReference type="Pfam" id="PF06544">
    <property type="entry name" value="Prp3_C"/>
    <property type="match status" value="1"/>
</dbReference>
<dbReference type="SUPFAM" id="SSF54495">
    <property type="entry name" value="UBC-like"/>
    <property type="match status" value="1"/>
</dbReference>
<comment type="caution">
    <text evidence="2">The sequence shown here is derived from an EMBL/GenBank/DDBJ whole genome shotgun (WGS) entry which is preliminary data.</text>
</comment>
<dbReference type="PANTHER" id="PTHR15955:SF10">
    <property type="entry name" value="DUF1115 DOMAIN PROTEIN (AFU_ORTHOLOGUE AFUA_5G14750)"/>
    <property type="match status" value="1"/>
</dbReference>
<dbReference type="AlphaFoldDB" id="A0AAD9L994"/>
<organism evidence="2 3">
    <name type="scientific">Papiliotrema laurentii</name>
    <name type="common">Cryptococcus laurentii</name>
    <dbReference type="NCBI Taxonomy" id="5418"/>
    <lineage>
        <taxon>Eukaryota</taxon>
        <taxon>Fungi</taxon>
        <taxon>Dikarya</taxon>
        <taxon>Basidiomycota</taxon>
        <taxon>Agaricomycotina</taxon>
        <taxon>Tremellomycetes</taxon>
        <taxon>Tremellales</taxon>
        <taxon>Rhynchogastremaceae</taxon>
        <taxon>Papiliotrema</taxon>
    </lineage>
</organism>
<sequence>MSTTDDDLDTVSLLQAMYPLPEELVLDPETERYVSSPSLAAPPFLSMTLKLPLDGEHPDKTLEIALSISRGNVKLNPRQPAWLNRTAYQTLVSSVPAQQPEVLSSEYILESIESLRATAGGLLEDEIAVQVREDTPEEERLERVWFWFPMLSTREKRKDLVQYAPRYGLTGFVLAGKPALLCLEGDGRKVEKYMSDIKSVSWGDVPSFQKKVTERFRRTLEPGTRAFTEMTDITNEITHYGQYNHRGDMGDVRRLMEKWGVGDDFGAAVLNSNA</sequence>
<keyword evidence="3" id="KW-1185">Reference proteome</keyword>
<dbReference type="CDD" id="cd24163">
    <property type="entry name" value="RWDD2_C"/>
    <property type="match status" value="1"/>
</dbReference>
<dbReference type="InterPro" id="IPR059181">
    <property type="entry name" value="RWDD2A-B_C"/>
</dbReference>
<dbReference type="EMBL" id="JAODAN010000001">
    <property type="protein sequence ID" value="KAK1927863.1"/>
    <property type="molecule type" value="Genomic_DNA"/>
</dbReference>